<proteinExistence type="predicted"/>
<gene>
    <name evidence="2" type="ORF">K466DRAFT_315397</name>
</gene>
<evidence type="ECO:0000313" key="3">
    <source>
        <dbReference type="Proteomes" id="UP000308197"/>
    </source>
</evidence>
<dbReference type="InParanoid" id="A0A5C3NZT4"/>
<reference evidence="2 3" key="1">
    <citation type="journal article" date="2019" name="Nat. Ecol. Evol.">
        <title>Megaphylogeny resolves global patterns of mushroom evolution.</title>
        <authorList>
            <person name="Varga T."/>
            <person name="Krizsan K."/>
            <person name="Foldi C."/>
            <person name="Dima B."/>
            <person name="Sanchez-Garcia M."/>
            <person name="Sanchez-Ramirez S."/>
            <person name="Szollosi G.J."/>
            <person name="Szarkandi J.G."/>
            <person name="Papp V."/>
            <person name="Albert L."/>
            <person name="Andreopoulos W."/>
            <person name="Angelini C."/>
            <person name="Antonin V."/>
            <person name="Barry K.W."/>
            <person name="Bougher N.L."/>
            <person name="Buchanan P."/>
            <person name="Buyck B."/>
            <person name="Bense V."/>
            <person name="Catcheside P."/>
            <person name="Chovatia M."/>
            <person name="Cooper J."/>
            <person name="Damon W."/>
            <person name="Desjardin D."/>
            <person name="Finy P."/>
            <person name="Geml J."/>
            <person name="Haridas S."/>
            <person name="Hughes K."/>
            <person name="Justo A."/>
            <person name="Karasinski D."/>
            <person name="Kautmanova I."/>
            <person name="Kiss B."/>
            <person name="Kocsube S."/>
            <person name="Kotiranta H."/>
            <person name="LaButti K.M."/>
            <person name="Lechner B.E."/>
            <person name="Liimatainen K."/>
            <person name="Lipzen A."/>
            <person name="Lukacs Z."/>
            <person name="Mihaltcheva S."/>
            <person name="Morgado L.N."/>
            <person name="Niskanen T."/>
            <person name="Noordeloos M.E."/>
            <person name="Ohm R.A."/>
            <person name="Ortiz-Santana B."/>
            <person name="Ovrebo C."/>
            <person name="Racz N."/>
            <person name="Riley R."/>
            <person name="Savchenko A."/>
            <person name="Shiryaev A."/>
            <person name="Soop K."/>
            <person name="Spirin V."/>
            <person name="Szebenyi C."/>
            <person name="Tomsovsky M."/>
            <person name="Tulloss R.E."/>
            <person name="Uehling J."/>
            <person name="Grigoriev I.V."/>
            <person name="Vagvolgyi C."/>
            <person name="Papp T."/>
            <person name="Martin F.M."/>
            <person name="Miettinen O."/>
            <person name="Hibbett D.S."/>
            <person name="Nagy L.G."/>
        </authorList>
    </citation>
    <scope>NUCLEOTIDE SEQUENCE [LARGE SCALE GENOMIC DNA]</scope>
    <source>
        <strain evidence="2 3">HHB13444</strain>
    </source>
</reference>
<dbReference type="EMBL" id="ML211526">
    <property type="protein sequence ID" value="TFK82057.1"/>
    <property type="molecule type" value="Genomic_DNA"/>
</dbReference>
<dbReference type="AlphaFoldDB" id="A0A5C3NZT4"/>
<accession>A0A5C3NZT4</accession>
<feature type="compositionally biased region" description="Basic and acidic residues" evidence="1">
    <location>
        <begin position="1"/>
        <end position="10"/>
    </location>
</feature>
<evidence type="ECO:0000256" key="1">
    <source>
        <dbReference type="SAM" id="MobiDB-lite"/>
    </source>
</evidence>
<dbReference type="Proteomes" id="UP000308197">
    <property type="component" value="Unassembled WGS sequence"/>
</dbReference>
<feature type="region of interest" description="Disordered" evidence="1">
    <location>
        <begin position="1"/>
        <end position="20"/>
    </location>
</feature>
<name>A0A5C3NZT4_9APHY</name>
<organism evidence="2 3">
    <name type="scientific">Polyporus arcularius HHB13444</name>
    <dbReference type="NCBI Taxonomy" id="1314778"/>
    <lineage>
        <taxon>Eukaryota</taxon>
        <taxon>Fungi</taxon>
        <taxon>Dikarya</taxon>
        <taxon>Basidiomycota</taxon>
        <taxon>Agaricomycotina</taxon>
        <taxon>Agaricomycetes</taxon>
        <taxon>Polyporales</taxon>
        <taxon>Polyporaceae</taxon>
        <taxon>Polyporus</taxon>
    </lineage>
</organism>
<keyword evidence="3" id="KW-1185">Reference proteome</keyword>
<sequence length="200" mass="22009">MGCGTLRDHPGGPVTIQNTDSSPCRHLVSSTGTGIRGVSAAALWTHMHLSPVLASSAAIFLRRAPLWLHDSIAQRVCIVQEHKTTRSALGLGHFFGACETGVNALVLLLLRRGWNLLGRLSSSCCCVNKPKTSLCTNLLDLSKIRTCRNTSEFELRYATSVLSKWERLTPLQLRWLPSTASTFCFRPSESERSFANSRAR</sequence>
<protein>
    <submittedName>
        <fullName evidence="2">Uncharacterized protein</fullName>
    </submittedName>
</protein>
<evidence type="ECO:0000313" key="2">
    <source>
        <dbReference type="EMBL" id="TFK82057.1"/>
    </source>
</evidence>